<dbReference type="Gene3D" id="3.40.50.150">
    <property type="entry name" value="Vaccinia Virus protein VP39"/>
    <property type="match status" value="1"/>
</dbReference>
<dbReference type="GO" id="GO:0003700">
    <property type="term" value="F:DNA-binding transcription factor activity"/>
    <property type="evidence" value="ECO:0007669"/>
    <property type="project" value="InterPro"/>
</dbReference>
<evidence type="ECO:0000313" key="2">
    <source>
        <dbReference type="EMBL" id="BCD97110.1"/>
    </source>
</evidence>
<dbReference type="NCBIfam" id="NF033788">
    <property type="entry name" value="HTH_metalloreg"/>
    <property type="match status" value="1"/>
</dbReference>
<dbReference type="CDD" id="cd02440">
    <property type="entry name" value="AdoMet_MTases"/>
    <property type="match status" value="1"/>
</dbReference>
<dbReference type="Pfam" id="PF13847">
    <property type="entry name" value="Methyltransf_31"/>
    <property type="match status" value="1"/>
</dbReference>
<name>A0AAN2BJK7_9GAMM</name>
<dbReference type="InterPro" id="IPR025714">
    <property type="entry name" value="Methyltranfer_dom"/>
</dbReference>
<dbReference type="SMART" id="SM00418">
    <property type="entry name" value="HTH_ARSR"/>
    <property type="match status" value="1"/>
</dbReference>
<reference evidence="2 3" key="1">
    <citation type="journal article" date="2022" name="IScience">
        <title>An ultrasensitive nanofiber-based assay for enzymatic hydrolysis and deep-sea microbial degradation of cellulose.</title>
        <authorList>
            <person name="Tsudome M."/>
            <person name="Tachioka M."/>
            <person name="Miyazaki M."/>
            <person name="Uchimura K."/>
            <person name="Tsuda M."/>
            <person name="Takaki Y."/>
            <person name="Deguchi S."/>
        </authorList>
    </citation>
    <scope>NUCLEOTIDE SEQUENCE [LARGE SCALE GENOMIC DNA]</scope>
    <source>
        <strain evidence="2 3">GE09</strain>
    </source>
</reference>
<keyword evidence="3" id="KW-1185">Reference proteome</keyword>
<sequence length="326" mass="35840">MQAAKTPLIPSAHQMTGDLAALMKAAGDDLRLGVLQVLARDSYGVLELAHAFGVKQSGISHHLKVLANAGLVSTRREGNSIFYRRAHIATTDPLATAKSAIFQQLDNIPLSLDLEKALDTIWQERTQTSHQFFLENADKFRAQQDLIASFDVYAKQVAEVLSLSPIQAHCRALEVGPGEGEFLPVLAENFDWVVALDNSPRMLASAKKRAKSINNINFTLGDTRNLKEQQAFDCAIINMVLHHTPSPAQVIADVSQALAPSGVLIVTELCSHQQEWAREACGDIWLGFEADDLKNWATATGLTQGHSTYFALRNGFQIQIQQFLKQ</sequence>
<dbReference type="Pfam" id="PF01022">
    <property type="entry name" value="HTH_5"/>
    <property type="match status" value="1"/>
</dbReference>
<gene>
    <name evidence="2" type="ORF">MARGE09_P1310</name>
</gene>
<dbReference type="SUPFAM" id="SSF53335">
    <property type="entry name" value="S-adenosyl-L-methionine-dependent methyltransferases"/>
    <property type="match status" value="1"/>
</dbReference>
<evidence type="ECO:0000259" key="1">
    <source>
        <dbReference type="PROSITE" id="PS50987"/>
    </source>
</evidence>
<dbReference type="SUPFAM" id="SSF46785">
    <property type="entry name" value="Winged helix' DNA-binding domain"/>
    <property type="match status" value="1"/>
</dbReference>
<dbReference type="InterPro" id="IPR001845">
    <property type="entry name" value="HTH_ArsR_DNA-bd_dom"/>
</dbReference>
<dbReference type="InterPro" id="IPR011991">
    <property type="entry name" value="ArsR-like_HTH"/>
</dbReference>
<dbReference type="EMBL" id="AP023086">
    <property type="protein sequence ID" value="BCD97110.1"/>
    <property type="molecule type" value="Genomic_DNA"/>
</dbReference>
<dbReference type="InterPro" id="IPR029063">
    <property type="entry name" value="SAM-dependent_MTases_sf"/>
</dbReference>
<dbReference type="Gene3D" id="1.10.10.10">
    <property type="entry name" value="Winged helix-like DNA-binding domain superfamily/Winged helix DNA-binding domain"/>
    <property type="match status" value="1"/>
</dbReference>
<proteinExistence type="predicted"/>
<dbReference type="PRINTS" id="PR00778">
    <property type="entry name" value="HTHARSR"/>
</dbReference>
<dbReference type="PANTHER" id="PTHR43861">
    <property type="entry name" value="TRANS-ACONITATE 2-METHYLTRANSFERASE-RELATED"/>
    <property type="match status" value="1"/>
</dbReference>
<dbReference type="AlphaFoldDB" id="A0AAN2BJK7"/>
<dbReference type="KEGG" id="marq:MARGE09_P1310"/>
<organism evidence="2 3">
    <name type="scientific">Marinagarivorans cellulosilyticus</name>
    <dbReference type="NCBI Taxonomy" id="2721545"/>
    <lineage>
        <taxon>Bacteria</taxon>
        <taxon>Pseudomonadati</taxon>
        <taxon>Pseudomonadota</taxon>
        <taxon>Gammaproteobacteria</taxon>
        <taxon>Cellvibrionales</taxon>
        <taxon>Cellvibrionaceae</taxon>
        <taxon>Marinagarivorans</taxon>
    </lineage>
</organism>
<dbReference type="InterPro" id="IPR036388">
    <property type="entry name" value="WH-like_DNA-bd_sf"/>
</dbReference>
<accession>A0AAN2BJK7</accession>
<dbReference type="PROSITE" id="PS50987">
    <property type="entry name" value="HTH_ARSR_2"/>
    <property type="match status" value="1"/>
</dbReference>
<dbReference type="RefSeq" id="WP_236986585.1">
    <property type="nucleotide sequence ID" value="NZ_AP023086.1"/>
</dbReference>
<dbReference type="CDD" id="cd00090">
    <property type="entry name" value="HTH_ARSR"/>
    <property type="match status" value="1"/>
</dbReference>
<evidence type="ECO:0000313" key="3">
    <source>
        <dbReference type="Proteomes" id="UP001320119"/>
    </source>
</evidence>
<protein>
    <recommendedName>
        <fullName evidence="1">HTH arsR-type domain-containing protein</fullName>
    </recommendedName>
</protein>
<dbReference type="InterPro" id="IPR036390">
    <property type="entry name" value="WH_DNA-bd_sf"/>
</dbReference>
<feature type="domain" description="HTH arsR-type" evidence="1">
    <location>
        <begin position="11"/>
        <end position="105"/>
    </location>
</feature>
<dbReference type="Proteomes" id="UP001320119">
    <property type="component" value="Chromosome"/>
</dbReference>